<feature type="transmembrane region" description="Helical" evidence="1">
    <location>
        <begin position="253"/>
        <end position="277"/>
    </location>
</feature>
<accession>A0ABU7R9C8</accession>
<proteinExistence type="predicted"/>
<feature type="transmembrane region" description="Helical" evidence="1">
    <location>
        <begin position="91"/>
        <end position="110"/>
    </location>
</feature>
<feature type="transmembrane region" description="Helical" evidence="1">
    <location>
        <begin position="179"/>
        <end position="203"/>
    </location>
</feature>
<dbReference type="InterPro" id="IPR018710">
    <property type="entry name" value="DUF2232"/>
</dbReference>
<feature type="transmembrane region" description="Helical" evidence="1">
    <location>
        <begin position="117"/>
        <end position="136"/>
    </location>
</feature>
<protein>
    <submittedName>
        <fullName evidence="2">DUF2232 domain-containing protein</fullName>
    </submittedName>
</protein>
<feature type="transmembrane region" description="Helical" evidence="1">
    <location>
        <begin position="64"/>
        <end position="85"/>
    </location>
</feature>
<dbReference type="RefSeq" id="WP_330957808.1">
    <property type="nucleotide sequence ID" value="NZ_JAZGJQ010000002.1"/>
</dbReference>
<comment type="caution">
    <text evidence="2">The sequence shown here is derived from an EMBL/GenBank/DDBJ whole genome shotgun (WGS) entry which is preliminary data.</text>
</comment>
<dbReference type="EMBL" id="JAZGJQ010000002">
    <property type="protein sequence ID" value="MEE6147044.1"/>
    <property type="molecule type" value="Genomic_DNA"/>
</dbReference>
<keyword evidence="1" id="KW-0472">Membrane</keyword>
<keyword evidence="1" id="KW-0812">Transmembrane</keyword>
<feature type="transmembrane region" description="Helical" evidence="1">
    <location>
        <begin position="289"/>
        <end position="314"/>
    </location>
</feature>
<evidence type="ECO:0000313" key="2">
    <source>
        <dbReference type="EMBL" id="MEE6147044.1"/>
    </source>
</evidence>
<keyword evidence="1" id="KW-1133">Transmembrane helix</keyword>
<gene>
    <name evidence="2" type="ORF">VXJ25_03380</name>
</gene>
<name>A0ABU7R9C8_9ACTN</name>
<feature type="transmembrane region" description="Helical" evidence="1">
    <location>
        <begin position="224"/>
        <end position="247"/>
    </location>
</feature>
<keyword evidence="3" id="KW-1185">Reference proteome</keyword>
<organism evidence="2 3">
    <name type="scientific">Olsenella absiana</name>
    <dbReference type="NCBI Taxonomy" id="3115222"/>
    <lineage>
        <taxon>Bacteria</taxon>
        <taxon>Bacillati</taxon>
        <taxon>Actinomycetota</taxon>
        <taxon>Coriobacteriia</taxon>
        <taxon>Coriobacteriales</taxon>
        <taxon>Atopobiaceae</taxon>
        <taxon>Olsenella</taxon>
    </lineage>
</organism>
<sequence>MEDRLAAPSSEGLSKPRRRRDTAWLWCVLGMMASLLVPVFASIPAAYGYGRIAGGEGRGLSRRGLGYLVLGIAATLAAGVVLLGAESALDIVAEQVNILLVVAMVTYALFSRRRASLLLSATTAASAGLLALVMVLEAKLVGTTPAALFASVVQGANTSGLTLLQRSQISSIESFVEMLWPQACLVAALVFVVCAHAAAYAGVRSAGKEAGREVKGAGWSFSEFSLPFWTVAFVLASLACLAGGTYLAGGNSLLVAVGANFLLGMRLAYMVQGFALVRWLCEKYEVGYLLRACLILLGLYLESSFYVMCVVGLVDALADFRQLGHGISRGGSESRS</sequence>
<dbReference type="Pfam" id="PF09991">
    <property type="entry name" value="DUF2232"/>
    <property type="match status" value="1"/>
</dbReference>
<dbReference type="Proteomes" id="UP001332931">
    <property type="component" value="Unassembled WGS sequence"/>
</dbReference>
<evidence type="ECO:0000313" key="3">
    <source>
        <dbReference type="Proteomes" id="UP001332931"/>
    </source>
</evidence>
<evidence type="ECO:0000256" key="1">
    <source>
        <dbReference type="SAM" id="Phobius"/>
    </source>
</evidence>
<reference evidence="2 3" key="1">
    <citation type="submission" date="2024-01" db="EMBL/GenBank/DDBJ databases">
        <title>Description of Olsenella sp. nov., isolated from pig feces.</title>
        <authorList>
            <person name="Chang Y.-H."/>
        </authorList>
    </citation>
    <scope>NUCLEOTIDE SEQUENCE [LARGE SCALE GENOMIC DNA]</scope>
    <source>
        <strain evidence="2 3">YH-ols2223</strain>
    </source>
</reference>
<feature type="transmembrane region" description="Helical" evidence="1">
    <location>
        <begin position="23"/>
        <end position="43"/>
    </location>
</feature>